<comment type="caution">
    <text evidence="1">The sequence shown here is derived from an EMBL/GenBank/DDBJ whole genome shotgun (WGS) entry which is preliminary data.</text>
</comment>
<organism evidence="1 2">
    <name type="scientific">Pistacia integerrima</name>
    <dbReference type="NCBI Taxonomy" id="434235"/>
    <lineage>
        <taxon>Eukaryota</taxon>
        <taxon>Viridiplantae</taxon>
        <taxon>Streptophyta</taxon>
        <taxon>Embryophyta</taxon>
        <taxon>Tracheophyta</taxon>
        <taxon>Spermatophyta</taxon>
        <taxon>Magnoliopsida</taxon>
        <taxon>eudicotyledons</taxon>
        <taxon>Gunneridae</taxon>
        <taxon>Pentapetalae</taxon>
        <taxon>rosids</taxon>
        <taxon>malvids</taxon>
        <taxon>Sapindales</taxon>
        <taxon>Anacardiaceae</taxon>
        <taxon>Pistacia</taxon>
    </lineage>
</organism>
<reference evidence="2" key="1">
    <citation type="journal article" date="2023" name="G3 (Bethesda)">
        <title>Genome assembly and association tests identify interacting loci associated with vigor, precocity, and sex in interspecific pistachio rootstocks.</title>
        <authorList>
            <person name="Palmer W."/>
            <person name="Jacygrad E."/>
            <person name="Sagayaradj S."/>
            <person name="Cavanaugh K."/>
            <person name="Han R."/>
            <person name="Bertier L."/>
            <person name="Beede B."/>
            <person name="Kafkas S."/>
            <person name="Golino D."/>
            <person name="Preece J."/>
            <person name="Michelmore R."/>
        </authorList>
    </citation>
    <scope>NUCLEOTIDE SEQUENCE [LARGE SCALE GENOMIC DNA]</scope>
</reference>
<dbReference type="EMBL" id="CM047742">
    <property type="protein sequence ID" value="KAJ0036085.1"/>
    <property type="molecule type" value="Genomic_DNA"/>
</dbReference>
<sequence length="253" mass="27315">MFPQRRMWYFSDSYVLGLTVTAGIGGFLFGYDTGAISGALLHIKYEFEVVNQSFILQETIISIALVGAIIGAASGGWISGGYGRKIATLIADVVFTGGAIIAAAAPDPYIIILGRLLVGVDVGVASVTAPLCIAETFPSEVRGGLMSTNVLMITGGQFLSYLVNLALTEVPGTWRWMLGVSGVPAIIQFVLMLFMPEFPRWLFMKRDKDRAISVLSATSEEDSQKKKRVKFLEFLKSKEIRVGIQCMNGNAAG</sequence>
<protein>
    <submittedName>
        <fullName evidence="1">Uncharacterized protein</fullName>
    </submittedName>
</protein>
<accession>A0ACC0YIK0</accession>
<dbReference type="Proteomes" id="UP001163603">
    <property type="component" value="Chromosome 7"/>
</dbReference>
<keyword evidence="2" id="KW-1185">Reference proteome</keyword>
<evidence type="ECO:0000313" key="1">
    <source>
        <dbReference type="EMBL" id="KAJ0036085.1"/>
    </source>
</evidence>
<gene>
    <name evidence="1" type="ORF">Pint_25730</name>
</gene>
<evidence type="ECO:0000313" key="2">
    <source>
        <dbReference type="Proteomes" id="UP001163603"/>
    </source>
</evidence>
<name>A0ACC0YIK0_9ROSI</name>
<proteinExistence type="predicted"/>